<proteinExistence type="predicted"/>
<evidence type="ECO:0000313" key="4">
    <source>
        <dbReference type="Proteomes" id="UP001499843"/>
    </source>
</evidence>
<dbReference type="Pfam" id="PF01361">
    <property type="entry name" value="Tautomerase"/>
    <property type="match status" value="1"/>
</dbReference>
<keyword evidence="4" id="KW-1185">Reference proteome</keyword>
<dbReference type="SUPFAM" id="SSF55331">
    <property type="entry name" value="Tautomerase/MIF"/>
    <property type="match status" value="1"/>
</dbReference>
<accession>A0ABN3CYJ0</accession>
<dbReference type="RefSeq" id="WP_344492215.1">
    <property type="nucleotide sequence ID" value="NZ_BAAAQX010000041.1"/>
</dbReference>
<comment type="caution">
    <text evidence="3">The sequence shown here is derived from an EMBL/GenBank/DDBJ whole genome shotgun (WGS) entry which is preliminary data.</text>
</comment>
<dbReference type="EMBL" id="BAAAQX010000041">
    <property type="protein sequence ID" value="GAA2214521.1"/>
    <property type="molecule type" value="Genomic_DNA"/>
</dbReference>
<dbReference type="InterPro" id="IPR014347">
    <property type="entry name" value="Tautomerase/MIF_sf"/>
</dbReference>
<feature type="domain" description="4-oxalocrotonate tautomerase-like" evidence="2">
    <location>
        <begin position="2"/>
        <end position="53"/>
    </location>
</feature>
<gene>
    <name evidence="3" type="ORF">GCM10009850_099860</name>
</gene>
<evidence type="ECO:0000259" key="2">
    <source>
        <dbReference type="Pfam" id="PF01361"/>
    </source>
</evidence>
<name>A0ABN3CYJ0_9ACTN</name>
<dbReference type="InterPro" id="IPR004370">
    <property type="entry name" value="4-OT-like_dom"/>
</dbReference>
<evidence type="ECO:0000313" key="3">
    <source>
        <dbReference type="EMBL" id="GAA2214521.1"/>
    </source>
</evidence>
<protein>
    <recommendedName>
        <fullName evidence="2">4-oxalocrotonate tautomerase-like domain-containing protein</fullName>
    </recommendedName>
</protein>
<sequence length="76" mass="8388">MPHITIQHFPVDLAPDQRQRLADTLTAIVVDSFGTYEGAVSIALEPVEPGDWAGTVYEPRIAARPDLLIKAPEYRS</sequence>
<reference evidence="3 4" key="1">
    <citation type="journal article" date="2019" name="Int. J. Syst. Evol. Microbiol.">
        <title>The Global Catalogue of Microorganisms (GCM) 10K type strain sequencing project: providing services to taxonomists for standard genome sequencing and annotation.</title>
        <authorList>
            <consortium name="The Broad Institute Genomics Platform"/>
            <consortium name="The Broad Institute Genome Sequencing Center for Infectious Disease"/>
            <person name="Wu L."/>
            <person name="Ma J."/>
        </authorList>
    </citation>
    <scope>NUCLEOTIDE SEQUENCE [LARGE SCALE GENOMIC DNA]</scope>
    <source>
        <strain evidence="3 4">JCM 16114</strain>
    </source>
</reference>
<organism evidence="3 4">
    <name type="scientific">Nonomuraea monospora</name>
    <dbReference type="NCBI Taxonomy" id="568818"/>
    <lineage>
        <taxon>Bacteria</taxon>
        <taxon>Bacillati</taxon>
        <taxon>Actinomycetota</taxon>
        <taxon>Actinomycetes</taxon>
        <taxon>Streptosporangiales</taxon>
        <taxon>Streptosporangiaceae</taxon>
        <taxon>Nonomuraea</taxon>
    </lineage>
</organism>
<keyword evidence="1" id="KW-0413">Isomerase</keyword>
<dbReference type="Proteomes" id="UP001499843">
    <property type="component" value="Unassembled WGS sequence"/>
</dbReference>
<dbReference type="Gene3D" id="3.30.429.10">
    <property type="entry name" value="Macrophage Migration Inhibitory Factor"/>
    <property type="match status" value="1"/>
</dbReference>
<evidence type="ECO:0000256" key="1">
    <source>
        <dbReference type="ARBA" id="ARBA00023235"/>
    </source>
</evidence>